<evidence type="ECO:0000313" key="3">
    <source>
        <dbReference type="Proteomes" id="UP000664534"/>
    </source>
</evidence>
<dbReference type="Pfam" id="PF00646">
    <property type="entry name" value="F-box"/>
    <property type="match status" value="1"/>
</dbReference>
<proteinExistence type="predicted"/>
<dbReference type="InterPro" id="IPR001810">
    <property type="entry name" value="F-box_dom"/>
</dbReference>
<dbReference type="Proteomes" id="UP000664534">
    <property type="component" value="Unassembled WGS sequence"/>
</dbReference>
<dbReference type="EMBL" id="CAJPDT010000124">
    <property type="protein sequence ID" value="CAF9939873.1"/>
    <property type="molecule type" value="Genomic_DNA"/>
</dbReference>
<sequence>MAILTDLPNELLLSIIADVSPIYIESFALSCKRIYELCEDTIIEYKQWSNRLARLQEIELLRSVLNEPHTALYPQFLKLLWTGSWGNRPPADLLAQIDTLTGQSPYTVLHRTNAKCTVGPLLITLLLNVKRIEFTTSCEPNLLDLVSHIVTASHNPSLALREPLALGRLREARVFDMGNSTHGMELTILLATIPTVRKLEVILANTETYTFPHHYQCSGVTNMILDGFVNSSFLVELMRRTNGLEKFAYKHLINCLGPGAKLEPRRLVELLKQRARSSLNYLKLLSEKISPGIHFRDLCRNHNDLSLGSLRDFTALKILVTGVDFFIKTRGHSEYKNGTGTVQRLVSWLPASLETLVLHQGLEKWNKEDLRLLFRGFRNKKHVRLPNLKRINFVGLANFKRFMPDDIKAACQEKEVRLGYTFLLRDGDHYQASEELQEWEGRPWIEALGACCVPIWSTKRCRRCGRRCR</sequence>
<organism evidence="2 3">
    <name type="scientific">Imshaugia aleurites</name>
    <dbReference type="NCBI Taxonomy" id="172621"/>
    <lineage>
        <taxon>Eukaryota</taxon>
        <taxon>Fungi</taxon>
        <taxon>Dikarya</taxon>
        <taxon>Ascomycota</taxon>
        <taxon>Pezizomycotina</taxon>
        <taxon>Lecanoromycetes</taxon>
        <taxon>OSLEUM clade</taxon>
        <taxon>Lecanoromycetidae</taxon>
        <taxon>Lecanorales</taxon>
        <taxon>Lecanorineae</taxon>
        <taxon>Parmeliaceae</taxon>
        <taxon>Imshaugia</taxon>
    </lineage>
</organism>
<name>A0A8H3PG32_9LECA</name>
<reference evidence="2" key="1">
    <citation type="submission" date="2021-03" db="EMBL/GenBank/DDBJ databases">
        <authorList>
            <person name="Tagirdzhanova G."/>
        </authorList>
    </citation>
    <scope>NUCLEOTIDE SEQUENCE</scope>
</reference>
<comment type="caution">
    <text evidence="2">The sequence shown here is derived from an EMBL/GenBank/DDBJ whole genome shotgun (WGS) entry which is preliminary data.</text>
</comment>
<evidence type="ECO:0000313" key="2">
    <source>
        <dbReference type="EMBL" id="CAF9939873.1"/>
    </source>
</evidence>
<accession>A0A8H3PG32</accession>
<dbReference type="OrthoDB" id="5421601at2759"/>
<gene>
    <name evidence="2" type="ORF">IMSHALPRED_001668</name>
</gene>
<evidence type="ECO:0000259" key="1">
    <source>
        <dbReference type="PROSITE" id="PS50181"/>
    </source>
</evidence>
<dbReference type="SUPFAM" id="SSF81383">
    <property type="entry name" value="F-box domain"/>
    <property type="match status" value="1"/>
</dbReference>
<dbReference type="AlphaFoldDB" id="A0A8H3PG32"/>
<protein>
    <recommendedName>
        <fullName evidence="1">F-box domain-containing protein</fullName>
    </recommendedName>
</protein>
<keyword evidence="3" id="KW-1185">Reference proteome</keyword>
<dbReference type="PROSITE" id="PS50181">
    <property type="entry name" value="FBOX"/>
    <property type="match status" value="1"/>
</dbReference>
<dbReference type="InterPro" id="IPR036047">
    <property type="entry name" value="F-box-like_dom_sf"/>
</dbReference>
<feature type="domain" description="F-box" evidence="1">
    <location>
        <begin position="1"/>
        <end position="51"/>
    </location>
</feature>